<dbReference type="HOGENOM" id="CLU_3270852_0_0_6"/>
<name>B8F5U2_GLAP5</name>
<organism evidence="1 2">
    <name type="scientific">Glaesserella parasuis serovar 5 (strain SH0165)</name>
    <name type="common">Haemophilus parasuis</name>
    <dbReference type="NCBI Taxonomy" id="557723"/>
    <lineage>
        <taxon>Bacteria</taxon>
        <taxon>Pseudomonadati</taxon>
        <taxon>Pseudomonadota</taxon>
        <taxon>Gammaproteobacteria</taxon>
        <taxon>Pasteurellales</taxon>
        <taxon>Pasteurellaceae</taxon>
        <taxon>Glaesserella</taxon>
    </lineage>
</organism>
<dbReference type="STRING" id="557723.HAPS_1076"/>
<evidence type="ECO:0000313" key="1">
    <source>
        <dbReference type="EMBL" id="ACL32694.1"/>
    </source>
</evidence>
<sequence>MVGLSNFFEQFAKISANLTAYISFRGCIRLASMLVYKNENN</sequence>
<evidence type="ECO:0000313" key="2">
    <source>
        <dbReference type="Proteomes" id="UP000006743"/>
    </source>
</evidence>
<gene>
    <name evidence="1" type="ordered locus">HAPS_1076</name>
</gene>
<proteinExistence type="predicted"/>
<dbReference type="EMBL" id="CP001321">
    <property type="protein sequence ID" value="ACL32694.1"/>
    <property type="molecule type" value="Genomic_DNA"/>
</dbReference>
<dbReference type="Proteomes" id="UP000006743">
    <property type="component" value="Chromosome"/>
</dbReference>
<dbReference type="KEGG" id="hap:HAPS_1076"/>
<protein>
    <submittedName>
        <fullName evidence="1">Uncharacterized protein</fullName>
    </submittedName>
</protein>
<accession>B8F5U2</accession>
<dbReference type="AlphaFoldDB" id="B8F5U2"/>
<keyword evidence="2" id="KW-1185">Reference proteome</keyword>
<reference evidence="1 2" key="1">
    <citation type="journal article" date="2009" name="J. Bacteriol.">
        <title>Complete genome sequence of Haemophilus parasuis SH0165.</title>
        <authorList>
            <person name="Yue M."/>
            <person name="Yang F."/>
            <person name="Yang J."/>
            <person name="Bei W."/>
            <person name="Cai X."/>
            <person name="Chen L."/>
            <person name="Dong J."/>
            <person name="Zhou R."/>
            <person name="Jin M."/>
            <person name="Jin Q."/>
            <person name="Chen H."/>
        </authorList>
    </citation>
    <scope>NUCLEOTIDE SEQUENCE [LARGE SCALE GENOMIC DNA]</scope>
    <source>
        <strain evidence="1 2">SH0165</strain>
    </source>
</reference>